<evidence type="ECO:0000256" key="8">
    <source>
        <dbReference type="ARBA" id="ARBA00022741"/>
    </source>
</evidence>
<evidence type="ECO:0000256" key="7">
    <source>
        <dbReference type="ARBA" id="ARBA00022692"/>
    </source>
</evidence>
<evidence type="ECO:0000256" key="5">
    <source>
        <dbReference type="ARBA" id="ARBA00022553"/>
    </source>
</evidence>
<keyword evidence="7 19" id="KW-0812">Transmembrane</keyword>
<evidence type="ECO:0000256" key="16">
    <source>
        <dbReference type="ARBA" id="ARBA00068150"/>
    </source>
</evidence>
<keyword evidence="8" id="KW-0547">Nucleotide-binding</keyword>
<dbReference type="InterPro" id="IPR036890">
    <property type="entry name" value="HATPase_C_sf"/>
</dbReference>
<evidence type="ECO:0000256" key="1">
    <source>
        <dbReference type="ARBA" id="ARBA00000085"/>
    </source>
</evidence>
<dbReference type="CDD" id="cd17546">
    <property type="entry name" value="REC_hyHK_CKI1_RcsC-like"/>
    <property type="match status" value="1"/>
</dbReference>
<keyword evidence="6" id="KW-0808">Transferase</keyword>
<dbReference type="InterPro" id="IPR003594">
    <property type="entry name" value="HATPase_dom"/>
</dbReference>
<dbReference type="CDD" id="cd00082">
    <property type="entry name" value="HisKA"/>
    <property type="match status" value="1"/>
</dbReference>
<organism evidence="23 24">
    <name type="scientific">Cognatilysobacter lacus</name>
    <dbReference type="NCBI Taxonomy" id="1643323"/>
    <lineage>
        <taxon>Bacteria</taxon>
        <taxon>Pseudomonadati</taxon>
        <taxon>Pseudomonadota</taxon>
        <taxon>Gammaproteobacteria</taxon>
        <taxon>Lysobacterales</taxon>
        <taxon>Lysobacteraceae</taxon>
        <taxon>Cognatilysobacter</taxon>
    </lineage>
</organism>
<dbReference type="Pfam" id="PF01627">
    <property type="entry name" value="Hpt"/>
    <property type="match status" value="1"/>
</dbReference>
<dbReference type="Gene3D" id="3.40.50.2300">
    <property type="match status" value="1"/>
</dbReference>
<comment type="caution">
    <text evidence="23">The sequence shown here is derived from an EMBL/GenBank/DDBJ whole genome shotgun (WGS) entry which is preliminary data.</text>
</comment>
<dbReference type="PROSITE" id="PS50110">
    <property type="entry name" value="RESPONSE_REGULATORY"/>
    <property type="match status" value="1"/>
</dbReference>
<dbReference type="PRINTS" id="PR00344">
    <property type="entry name" value="BCTRLSENSOR"/>
</dbReference>
<dbReference type="GO" id="GO:0000155">
    <property type="term" value="F:phosphorelay sensor kinase activity"/>
    <property type="evidence" value="ECO:0007669"/>
    <property type="project" value="InterPro"/>
</dbReference>
<feature type="transmembrane region" description="Helical" evidence="19">
    <location>
        <begin position="181"/>
        <end position="202"/>
    </location>
</feature>
<comment type="subcellular location">
    <subcellularLocation>
        <location evidence="2">Cell inner membrane</location>
        <topology evidence="2">Multi-pass membrane protein</topology>
    </subcellularLocation>
</comment>
<dbReference type="InterPro" id="IPR036641">
    <property type="entry name" value="HPT_dom_sf"/>
</dbReference>
<gene>
    <name evidence="23" type="ORF">FW784_02155</name>
</gene>
<evidence type="ECO:0000259" key="21">
    <source>
        <dbReference type="PROSITE" id="PS50110"/>
    </source>
</evidence>
<dbReference type="SMART" id="SM00387">
    <property type="entry name" value="HATPase_c"/>
    <property type="match status" value="1"/>
</dbReference>
<dbReference type="GO" id="GO:0005524">
    <property type="term" value="F:ATP binding"/>
    <property type="evidence" value="ECO:0007669"/>
    <property type="project" value="UniProtKB-KW"/>
</dbReference>
<keyword evidence="9" id="KW-0418">Kinase</keyword>
<keyword evidence="24" id="KW-1185">Reference proteome</keyword>
<feature type="transmembrane region" description="Helical" evidence="19">
    <location>
        <begin position="119"/>
        <end position="140"/>
    </location>
</feature>
<dbReference type="CDD" id="cd00088">
    <property type="entry name" value="HPT"/>
    <property type="match status" value="1"/>
</dbReference>
<evidence type="ECO:0000259" key="22">
    <source>
        <dbReference type="PROSITE" id="PS50894"/>
    </source>
</evidence>
<keyword evidence="5 18" id="KW-0597">Phosphoprotein</keyword>
<dbReference type="InterPro" id="IPR008207">
    <property type="entry name" value="Sig_transdc_His_kin_Hpt_dom"/>
</dbReference>
<dbReference type="Gene3D" id="1.10.287.130">
    <property type="match status" value="1"/>
</dbReference>
<protein>
    <recommendedName>
        <fullName evidence="16">Sensory/regulatory protein RpfC</fullName>
        <ecNumber evidence="3">2.7.13.3</ecNumber>
    </recommendedName>
</protein>
<feature type="domain" description="Response regulatory" evidence="21">
    <location>
        <begin position="489"/>
        <end position="607"/>
    </location>
</feature>
<dbReference type="SUPFAM" id="SSF55874">
    <property type="entry name" value="ATPase domain of HSP90 chaperone/DNA topoisomerase II/histidine kinase"/>
    <property type="match status" value="1"/>
</dbReference>
<feature type="transmembrane region" description="Helical" evidence="19">
    <location>
        <begin position="79"/>
        <end position="99"/>
    </location>
</feature>
<name>A0A5D8Z921_9GAMM</name>
<sequence length="753" mass="81185">MRAGARVRAPATGCAPRNLPRPDGSAVVIARLRRVHRRLAARPDSEHGQAAVRICALGVVLVYLLLGPQDMRSDPYYDVMAMVMAGFVIGTAILAWLVVAPGRNHPRRLLGMAADYGLMAAAMIRMGEPIAWVYVLIMWVTVGNGLRFGRRYLIGAVAAGTLSFGLVLARSQYWQHNLPLGIGLLIGLFAIPMYLTRLLAALTRATEEARRANEAKSRFLANMSHEFRTPLNGLAGMTELLAATGLDPEQRECLGTIQASTRTLMALVEDVLDISAIEAGKLRMHAADLDVRELVDSIGLILEPQARAKYLDYRAEVGDDVPARVRGDVGHVRQVLINLVGNAVKFTDRGSVALRVERVLHDEHRTCLRFTVTDTGIGIPADMRRRLFDAFEQADAGLARRYSGTGLGTTIAKGLTEAMGGTIGFESTEGEGTRFWVQLPFQQVAVEPARAVPADDRVASDAPAPALGENVIAFSNPFLRHRARVRSLQVLVADDNAANRMVLQRLLQKAGHRATCVDGGEEVLELLADARFDLVIADLHMPGMSGIDMLRHARLMEAGGPARTPVVILSADVTPSSIQACQDAGAWGFLAKPVSTGRLLDLLGEVAESATPGARATKAVALPVEPSDGTVFDPAVLDELASIGMGDAFERDFVAECLADAERGIGHLADYASRSDWIQVREQAHAVKGVAGNVGLVKLSAAAGEMMRLPDWQLAGEWRSRISTLRERLAQGRDLLAARREPGARGDPAARSD</sequence>
<feature type="modified residue" description="4-aspartylphosphate" evidence="18">
    <location>
        <position position="538"/>
    </location>
</feature>
<comment type="subunit">
    <text evidence="15">At low DSF concentrations, interacts with RpfF.</text>
</comment>
<evidence type="ECO:0000256" key="15">
    <source>
        <dbReference type="ARBA" id="ARBA00064003"/>
    </source>
</evidence>
<dbReference type="Pfam" id="PF00072">
    <property type="entry name" value="Response_reg"/>
    <property type="match status" value="1"/>
</dbReference>
<evidence type="ECO:0000256" key="4">
    <source>
        <dbReference type="ARBA" id="ARBA00022475"/>
    </source>
</evidence>
<comment type="catalytic activity">
    <reaction evidence="1">
        <text>ATP + protein L-histidine = ADP + protein N-phospho-L-histidine.</text>
        <dbReference type="EC" id="2.7.13.3"/>
    </reaction>
</comment>
<dbReference type="EMBL" id="VTRV01000012">
    <property type="protein sequence ID" value="TZF91291.1"/>
    <property type="molecule type" value="Genomic_DNA"/>
</dbReference>
<dbReference type="Gene3D" id="3.30.565.10">
    <property type="entry name" value="Histidine kinase-like ATPase, C-terminal domain"/>
    <property type="match status" value="1"/>
</dbReference>
<evidence type="ECO:0000256" key="13">
    <source>
        <dbReference type="ARBA" id="ARBA00023026"/>
    </source>
</evidence>
<evidence type="ECO:0000313" key="24">
    <source>
        <dbReference type="Proteomes" id="UP000323164"/>
    </source>
</evidence>
<dbReference type="SMART" id="SM00073">
    <property type="entry name" value="HPT"/>
    <property type="match status" value="1"/>
</dbReference>
<dbReference type="InterPro" id="IPR011006">
    <property type="entry name" value="CheY-like_superfamily"/>
</dbReference>
<keyword evidence="4" id="KW-1003">Cell membrane</keyword>
<dbReference type="SUPFAM" id="SSF47226">
    <property type="entry name" value="Histidine-containing phosphotransfer domain, HPT domain"/>
    <property type="match status" value="1"/>
</dbReference>
<keyword evidence="13" id="KW-0843">Virulence</keyword>
<dbReference type="GO" id="GO:0005886">
    <property type="term" value="C:plasma membrane"/>
    <property type="evidence" value="ECO:0007669"/>
    <property type="project" value="UniProtKB-SubCell"/>
</dbReference>
<evidence type="ECO:0000256" key="6">
    <source>
        <dbReference type="ARBA" id="ARBA00022679"/>
    </source>
</evidence>
<evidence type="ECO:0000256" key="9">
    <source>
        <dbReference type="ARBA" id="ARBA00022777"/>
    </source>
</evidence>
<keyword evidence="12" id="KW-0902">Two-component regulatory system</keyword>
<dbReference type="InterPro" id="IPR004358">
    <property type="entry name" value="Sig_transdc_His_kin-like_C"/>
</dbReference>
<evidence type="ECO:0000256" key="14">
    <source>
        <dbReference type="ARBA" id="ARBA00023136"/>
    </source>
</evidence>
<keyword evidence="14 19" id="KW-0472">Membrane</keyword>
<evidence type="ECO:0000256" key="3">
    <source>
        <dbReference type="ARBA" id="ARBA00012438"/>
    </source>
</evidence>
<dbReference type="OrthoDB" id="9797243at2"/>
<keyword evidence="11 19" id="KW-1133">Transmembrane helix</keyword>
<dbReference type="PROSITE" id="PS50894">
    <property type="entry name" value="HPT"/>
    <property type="match status" value="1"/>
</dbReference>
<dbReference type="FunFam" id="3.30.565.10:FF:000010">
    <property type="entry name" value="Sensor histidine kinase RcsC"/>
    <property type="match status" value="1"/>
</dbReference>
<proteinExistence type="predicted"/>
<dbReference type="SUPFAM" id="SSF47384">
    <property type="entry name" value="Homodimeric domain of signal transducing histidine kinase"/>
    <property type="match status" value="1"/>
</dbReference>
<dbReference type="PANTHER" id="PTHR45339:SF1">
    <property type="entry name" value="HYBRID SIGNAL TRANSDUCTION HISTIDINE KINASE J"/>
    <property type="match status" value="1"/>
</dbReference>
<evidence type="ECO:0000256" key="17">
    <source>
        <dbReference type="PROSITE-ProRule" id="PRU00110"/>
    </source>
</evidence>
<dbReference type="Proteomes" id="UP000323164">
    <property type="component" value="Unassembled WGS sequence"/>
</dbReference>
<dbReference type="InterPro" id="IPR005467">
    <property type="entry name" value="His_kinase_dom"/>
</dbReference>
<evidence type="ECO:0000313" key="23">
    <source>
        <dbReference type="EMBL" id="TZF91291.1"/>
    </source>
</evidence>
<feature type="transmembrane region" description="Helical" evidence="19">
    <location>
        <begin position="152"/>
        <end position="169"/>
    </location>
</feature>
<evidence type="ECO:0000256" key="2">
    <source>
        <dbReference type="ARBA" id="ARBA00004429"/>
    </source>
</evidence>
<feature type="domain" description="HPt" evidence="22">
    <location>
        <begin position="646"/>
        <end position="739"/>
    </location>
</feature>
<dbReference type="FunFam" id="1.10.287.130:FF:000002">
    <property type="entry name" value="Two-component osmosensing histidine kinase"/>
    <property type="match status" value="1"/>
</dbReference>
<dbReference type="SMART" id="SM00448">
    <property type="entry name" value="REC"/>
    <property type="match status" value="1"/>
</dbReference>
<evidence type="ECO:0000256" key="12">
    <source>
        <dbReference type="ARBA" id="ARBA00023012"/>
    </source>
</evidence>
<dbReference type="Pfam" id="PF00512">
    <property type="entry name" value="HisKA"/>
    <property type="match status" value="1"/>
</dbReference>
<accession>A0A5D8Z921</accession>
<dbReference type="CDD" id="cd16922">
    <property type="entry name" value="HATPase_EvgS-ArcB-TorS-like"/>
    <property type="match status" value="1"/>
</dbReference>
<dbReference type="Pfam" id="PF02518">
    <property type="entry name" value="HATPase_c"/>
    <property type="match status" value="1"/>
</dbReference>
<dbReference type="PROSITE" id="PS50109">
    <property type="entry name" value="HIS_KIN"/>
    <property type="match status" value="1"/>
</dbReference>
<dbReference type="PANTHER" id="PTHR45339">
    <property type="entry name" value="HYBRID SIGNAL TRANSDUCTION HISTIDINE KINASE J"/>
    <property type="match status" value="1"/>
</dbReference>
<dbReference type="AlphaFoldDB" id="A0A5D8Z921"/>
<dbReference type="SUPFAM" id="SSF52172">
    <property type="entry name" value="CheY-like"/>
    <property type="match status" value="1"/>
</dbReference>
<evidence type="ECO:0000256" key="19">
    <source>
        <dbReference type="SAM" id="Phobius"/>
    </source>
</evidence>
<reference evidence="23 24" key="1">
    <citation type="submission" date="2019-08" db="EMBL/GenBank/DDBJ databases">
        <title>Draft genome sequence of Lysobacter sp. UKS-15.</title>
        <authorList>
            <person name="Im W.-T."/>
        </authorList>
    </citation>
    <scope>NUCLEOTIDE SEQUENCE [LARGE SCALE GENOMIC DNA]</scope>
    <source>
        <strain evidence="23 24">UKS-15</strain>
    </source>
</reference>
<dbReference type="InterPro" id="IPR036097">
    <property type="entry name" value="HisK_dim/P_sf"/>
</dbReference>
<feature type="modified residue" description="Phosphohistidine" evidence="17">
    <location>
        <position position="685"/>
    </location>
</feature>
<dbReference type="SMART" id="SM00388">
    <property type="entry name" value="HisKA"/>
    <property type="match status" value="1"/>
</dbReference>
<evidence type="ECO:0000256" key="18">
    <source>
        <dbReference type="PROSITE-ProRule" id="PRU00169"/>
    </source>
</evidence>
<keyword evidence="10" id="KW-0067">ATP-binding</keyword>
<evidence type="ECO:0000259" key="20">
    <source>
        <dbReference type="PROSITE" id="PS50109"/>
    </source>
</evidence>
<evidence type="ECO:0000256" key="11">
    <source>
        <dbReference type="ARBA" id="ARBA00022989"/>
    </source>
</evidence>
<feature type="domain" description="Histidine kinase" evidence="20">
    <location>
        <begin position="222"/>
        <end position="443"/>
    </location>
</feature>
<dbReference type="EC" id="2.7.13.3" evidence="3"/>
<dbReference type="InterPro" id="IPR001789">
    <property type="entry name" value="Sig_transdc_resp-reg_receiver"/>
</dbReference>
<feature type="transmembrane region" description="Helical" evidence="19">
    <location>
        <begin position="50"/>
        <end position="67"/>
    </location>
</feature>
<dbReference type="InterPro" id="IPR003661">
    <property type="entry name" value="HisK_dim/P_dom"/>
</dbReference>
<evidence type="ECO:0000256" key="10">
    <source>
        <dbReference type="ARBA" id="ARBA00022840"/>
    </source>
</evidence>
<dbReference type="Gene3D" id="1.20.120.160">
    <property type="entry name" value="HPT domain"/>
    <property type="match status" value="1"/>
</dbReference>